<evidence type="ECO:0000313" key="2">
    <source>
        <dbReference type="EMBL" id="GAA1501723.1"/>
    </source>
</evidence>
<sequence length="196" mass="21732">MEPVTLDTDRLLLRPMEAGDVDAVLAACQDPGIQRWTRVPSPYGRAHAEDFVLKTCPAGWREDGQYNFGVFTRDGGALVGSMGLVGFTPSRHAERVAELGYWTAPEQRRRGYTAEAAGAVVRWAFTEVGIDRVEWFAEVGNEPSRAVALRVGFTMEGTLRSWFVNHGTRRDAWVASLLPSDVGLRSRLPYLPPPSR</sequence>
<dbReference type="InterPro" id="IPR000182">
    <property type="entry name" value="GNAT_dom"/>
</dbReference>
<feature type="domain" description="N-acetyltransferase" evidence="1">
    <location>
        <begin position="11"/>
        <end position="179"/>
    </location>
</feature>
<evidence type="ECO:0000313" key="3">
    <source>
        <dbReference type="Proteomes" id="UP001500443"/>
    </source>
</evidence>
<dbReference type="PROSITE" id="PS51186">
    <property type="entry name" value="GNAT"/>
    <property type="match status" value="1"/>
</dbReference>
<proteinExistence type="predicted"/>
<protein>
    <submittedName>
        <fullName evidence="2">GNAT family N-acetyltransferase</fullName>
    </submittedName>
</protein>
<dbReference type="InterPro" id="IPR016181">
    <property type="entry name" value="Acyl_CoA_acyltransferase"/>
</dbReference>
<dbReference type="PANTHER" id="PTHR43441:SF10">
    <property type="entry name" value="ACETYLTRANSFERASE"/>
    <property type="match status" value="1"/>
</dbReference>
<organism evidence="2 3">
    <name type="scientific">Streptomyces synnematoformans</name>
    <dbReference type="NCBI Taxonomy" id="415721"/>
    <lineage>
        <taxon>Bacteria</taxon>
        <taxon>Bacillati</taxon>
        <taxon>Actinomycetota</taxon>
        <taxon>Actinomycetes</taxon>
        <taxon>Kitasatosporales</taxon>
        <taxon>Streptomycetaceae</taxon>
        <taxon>Streptomyces</taxon>
    </lineage>
</organism>
<dbReference type="Proteomes" id="UP001500443">
    <property type="component" value="Unassembled WGS sequence"/>
</dbReference>
<accession>A0ABN1ZPE1</accession>
<dbReference type="Pfam" id="PF13302">
    <property type="entry name" value="Acetyltransf_3"/>
    <property type="match status" value="1"/>
</dbReference>
<reference evidence="2 3" key="1">
    <citation type="journal article" date="2019" name="Int. J. Syst. Evol. Microbiol.">
        <title>The Global Catalogue of Microorganisms (GCM) 10K type strain sequencing project: providing services to taxonomists for standard genome sequencing and annotation.</title>
        <authorList>
            <consortium name="The Broad Institute Genomics Platform"/>
            <consortium name="The Broad Institute Genome Sequencing Center for Infectious Disease"/>
            <person name="Wu L."/>
            <person name="Ma J."/>
        </authorList>
    </citation>
    <scope>NUCLEOTIDE SEQUENCE [LARGE SCALE GENOMIC DNA]</scope>
    <source>
        <strain evidence="2 3">JCM 15481</strain>
    </source>
</reference>
<dbReference type="PANTHER" id="PTHR43441">
    <property type="entry name" value="RIBOSOMAL-PROTEIN-SERINE ACETYLTRANSFERASE"/>
    <property type="match status" value="1"/>
</dbReference>
<dbReference type="SUPFAM" id="SSF55729">
    <property type="entry name" value="Acyl-CoA N-acyltransferases (Nat)"/>
    <property type="match status" value="1"/>
</dbReference>
<name>A0ABN1ZPE1_9ACTN</name>
<comment type="caution">
    <text evidence="2">The sequence shown here is derived from an EMBL/GenBank/DDBJ whole genome shotgun (WGS) entry which is preliminary data.</text>
</comment>
<gene>
    <name evidence="2" type="ORF">GCM10009802_58530</name>
</gene>
<dbReference type="RefSeq" id="WP_344294030.1">
    <property type="nucleotide sequence ID" value="NZ_BAAAPF010000317.1"/>
</dbReference>
<dbReference type="Gene3D" id="3.40.630.30">
    <property type="match status" value="1"/>
</dbReference>
<dbReference type="EMBL" id="BAAAPF010000317">
    <property type="protein sequence ID" value="GAA1501723.1"/>
    <property type="molecule type" value="Genomic_DNA"/>
</dbReference>
<keyword evidence="3" id="KW-1185">Reference proteome</keyword>
<evidence type="ECO:0000259" key="1">
    <source>
        <dbReference type="PROSITE" id="PS51186"/>
    </source>
</evidence>
<dbReference type="InterPro" id="IPR051908">
    <property type="entry name" value="Ribosomal_N-acetyltransferase"/>
</dbReference>